<dbReference type="Gene3D" id="3.55.40.10">
    <property type="entry name" value="minor pseudopilin epsh domain"/>
    <property type="match status" value="1"/>
</dbReference>
<proteinExistence type="inferred from homology"/>
<evidence type="ECO:0000256" key="11">
    <source>
        <dbReference type="SAM" id="Phobius"/>
    </source>
</evidence>
<keyword evidence="3" id="KW-1003">Cell membrane</keyword>
<dbReference type="RefSeq" id="WP_019952316.1">
    <property type="nucleotide sequence ID" value="NZ_JBHLVX010000002.1"/>
</dbReference>
<protein>
    <recommendedName>
        <fullName evidence="2">Type II secretion system protein H</fullName>
    </recommendedName>
    <alternativeName>
        <fullName evidence="10">General secretion pathway protein H</fullName>
    </alternativeName>
</protein>
<dbReference type="NCBIfam" id="TIGR02532">
    <property type="entry name" value="IV_pilin_GFxxxE"/>
    <property type="match status" value="1"/>
</dbReference>
<evidence type="ECO:0000256" key="10">
    <source>
        <dbReference type="ARBA" id="ARBA00030775"/>
    </source>
</evidence>
<gene>
    <name evidence="13" type="ORF">ACFFHW_00710</name>
</gene>
<dbReference type="Pfam" id="PF12019">
    <property type="entry name" value="GspH"/>
    <property type="match status" value="1"/>
</dbReference>
<sequence length="165" mass="18331">MQSQKGVSLAEMLVAVMLVALLATFGLPALQRWQLNARINQQSHALTGLVQQARSGALESGRHWTLCGSGDGQRCGKNRDADWRYALLLNASGNIVQRLRVDNRLAVYWHGFRNRLHFSPRLASAMLNGSFYVCADRADRAKRIVINRLGRIRHESVAAGVYCGT</sequence>
<evidence type="ECO:0000313" key="13">
    <source>
        <dbReference type="EMBL" id="MFC0266528.1"/>
    </source>
</evidence>
<feature type="domain" description="General secretion pathway GspH" evidence="12">
    <location>
        <begin position="44"/>
        <end position="150"/>
    </location>
</feature>
<dbReference type="EMBL" id="JBHLVX010000002">
    <property type="protein sequence ID" value="MFC0266528.1"/>
    <property type="molecule type" value="Genomic_DNA"/>
</dbReference>
<dbReference type="SUPFAM" id="SSF54523">
    <property type="entry name" value="Pili subunits"/>
    <property type="match status" value="1"/>
</dbReference>
<comment type="caution">
    <text evidence="13">The sequence shown here is derived from an EMBL/GenBank/DDBJ whole genome shotgun (WGS) entry which is preliminary data.</text>
</comment>
<dbReference type="Pfam" id="PF07963">
    <property type="entry name" value="N_methyl"/>
    <property type="match status" value="1"/>
</dbReference>
<keyword evidence="7 11" id="KW-1133">Transmembrane helix</keyword>
<feature type="transmembrane region" description="Helical" evidence="11">
    <location>
        <begin position="12"/>
        <end position="30"/>
    </location>
</feature>
<dbReference type="InterPro" id="IPR022346">
    <property type="entry name" value="T2SS_GspH"/>
</dbReference>
<keyword evidence="5" id="KW-0997">Cell inner membrane</keyword>
<dbReference type="InterPro" id="IPR012902">
    <property type="entry name" value="N_methyl_site"/>
</dbReference>
<evidence type="ECO:0000256" key="1">
    <source>
        <dbReference type="ARBA" id="ARBA00004377"/>
    </source>
</evidence>
<evidence type="ECO:0000256" key="2">
    <source>
        <dbReference type="ARBA" id="ARBA00021549"/>
    </source>
</evidence>
<dbReference type="InterPro" id="IPR045584">
    <property type="entry name" value="Pilin-like"/>
</dbReference>
<keyword evidence="14" id="KW-1185">Reference proteome</keyword>
<accession>A0ABV6FYQ5</accession>
<evidence type="ECO:0000256" key="3">
    <source>
        <dbReference type="ARBA" id="ARBA00022475"/>
    </source>
</evidence>
<reference evidence="13 14" key="1">
    <citation type="submission" date="2024-09" db="EMBL/GenBank/DDBJ databases">
        <authorList>
            <person name="Sun Q."/>
            <person name="Mori K."/>
        </authorList>
    </citation>
    <scope>NUCLEOTIDE SEQUENCE [LARGE SCALE GENOMIC DNA]</scope>
    <source>
        <strain evidence="13 14">CCM 7415</strain>
    </source>
</reference>
<name>A0ABV6FYQ5_9GAMM</name>
<dbReference type="Proteomes" id="UP001589814">
    <property type="component" value="Unassembled WGS sequence"/>
</dbReference>
<evidence type="ECO:0000256" key="6">
    <source>
        <dbReference type="ARBA" id="ARBA00022692"/>
    </source>
</evidence>
<evidence type="ECO:0000256" key="5">
    <source>
        <dbReference type="ARBA" id="ARBA00022519"/>
    </source>
</evidence>
<keyword evidence="8 11" id="KW-0472">Membrane</keyword>
<evidence type="ECO:0000256" key="9">
    <source>
        <dbReference type="ARBA" id="ARBA00025772"/>
    </source>
</evidence>
<evidence type="ECO:0000259" key="12">
    <source>
        <dbReference type="Pfam" id="PF12019"/>
    </source>
</evidence>
<organism evidence="13 14">
    <name type="scientific">Kushneria aurantia</name>
    <dbReference type="NCBI Taxonomy" id="504092"/>
    <lineage>
        <taxon>Bacteria</taxon>
        <taxon>Pseudomonadati</taxon>
        <taxon>Pseudomonadota</taxon>
        <taxon>Gammaproteobacteria</taxon>
        <taxon>Oceanospirillales</taxon>
        <taxon>Halomonadaceae</taxon>
        <taxon>Kushneria</taxon>
    </lineage>
</organism>
<keyword evidence="4" id="KW-0488">Methylation</keyword>
<evidence type="ECO:0000256" key="4">
    <source>
        <dbReference type="ARBA" id="ARBA00022481"/>
    </source>
</evidence>
<comment type="subcellular location">
    <subcellularLocation>
        <location evidence="1">Cell inner membrane</location>
        <topology evidence="1">Single-pass membrane protein</topology>
    </subcellularLocation>
</comment>
<evidence type="ECO:0000313" key="14">
    <source>
        <dbReference type="Proteomes" id="UP001589814"/>
    </source>
</evidence>
<comment type="similarity">
    <text evidence="9">Belongs to the GSP H family.</text>
</comment>
<keyword evidence="6 11" id="KW-0812">Transmembrane</keyword>
<evidence type="ECO:0000256" key="7">
    <source>
        <dbReference type="ARBA" id="ARBA00022989"/>
    </source>
</evidence>
<evidence type="ECO:0000256" key="8">
    <source>
        <dbReference type="ARBA" id="ARBA00023136"/>
    </source>
</evidence>